<evidence type="ECO:0000313" key="1">
    <source>
        <dbReference type="EMBL" id="KAJ1353986.1"/>
    </source>
</evidence>
<dbReference type="AlphaFoldDB" id="A0AAD5MU05"/>
<comment type="caution">
    <text evidence="1">The sequence shown here is derived from an EMBL/GenBank/DDBJ whole genome shotgun (WGS) entry which is preliminary data.</text>
</comment>
<sequence>MEESLKNSILYRKRILRDISPLFFPQRQIWLKQSRWSTTLESKWYRRGSRTLDRNGPSGEGGTELPLTSTVSLITEHHPNGRLTSSGPLHLKS</sequence>
<organism evidence="1 2">
    <name type="scientific">Parelaphostrongylus tenuis</name>
    <name type="common">Meningeal worm</name>
    <dbReference type="NCBI Taxonomy" id="148309"/>
    <lineage>
        <taxon>Eukaryota</taxon>
        <taxon>Metazoa</taxon>
        <taxon>Ecdysozoa</taxon>
        <taxon>Nematoda</taxon>
        <taxon>Chromadorea</taxon>
        <taxon>Rhabditida</taxon>
        <taxon>Rhabditina</taxon>
        <taxon>Rhabditomorpha</taxon>
        <taxon>Strongyloidea</taxon>
        <taxon>Metastrongylidae</taxon>
        <taxon>Parelaphostrongylus</taxon>
    </lineage>
</organism>
<dbReference type="Proteomes" id="UP001196413">
    <property type="component" value="Unassembled WGS sequence"/>
</dbReference>
<protein>
    <submittedName>
        <fullName evidence="1">Uncharacterized protein</fullName>
    </submittedName>
</protein>
<gene>
    <name evidence="1" type="ORF">KIN20_010778</name>
</gene>
<dbReference type="EMBL" id="JAHQIW010001904">
    <property type="protein sequence ID" value="KAJ1353986.1"/>
    <property type="molecule type" value="Genomic_DNA"/>
</dbReference>
<proteinExistence type="predicted"/>
<reference evidence="1" key="1">
    <citation type="submission" date="2021-06" db="EMBL/GenBank/DDBJ databases">
        <title>Parelaphostrongylus tenuis whole genome reference sequence.</title>
        <authorList>
            <person name="Garwood T.J."/>
            <person name="Larsen P.A."/>
            <person name="Fountain-Jones N.M."/>
            <person name="Garbe J.R."/>
            <person name="Macchietto M.G."/>
            <person name="Kania S.A."/>
            <person name="Gerhold R.W."/>
            <person name="Richards J.E."/>
            <person name="Wolf T.M."/>
        </authorList>
    </citation>
    <scope>NUCLEOTIDE SEQUENCE</scope>
    <source>
        <strain evidence="1">MNPRO001-30</strain>
        <tissue evidence="1">Meninges</tissue>
    </source>
</reference>
<keyword evidence="2" id="KW-1185">Reference proteome</keyword>
<name>A0AAD5MU05_PARTN</name>
<evidence type="ECO:0000313" key="2">
    <source>
        <dbReference type="Proteomes" id="UP001196413"/>
    </source>
</evidence>
<accession>A0AAD5MU05</accession>